<comment type="similarity">
    <text evidence="1">Belongs to the short-chain dehydrogenases/reductases (SDR) family.</text>
</comment>
<evidence type="ECO:0000256" key="3">
    <source>
        <dbReference type="SAM" id="MobiDB-lite"/>
    </source>
</evidence>
<dbReference type="PANTHER" id="PTHR24320:SF148">
    <property type="entry name" value="NAD(P)-BINDING ROSSMANN-FOLD SUPERFAMILY PROTEIN"/>
    <property type="match status" value="1"/>
</dbReference>
<dbReference type="ExpressionAtlas" id="A0A2K3DWI0">
    <property type="expression patterns" value="baseline"/>
</dbReference>
<dbReference type="PANTHER" id="PTHR24320">
    <property type="entry name" value="RETINOL DEHYDROGENASE"/>
    <property type="match status" value="1"/>
</dbReference>
<organism evidence="4 5">
    <name type="scientific">Chlamydomonas reinhardtii</name>
    <name type="common">Chlamydomonas smithii</name>
    <dbReference type="NCBI Taxonomy" id="3055"/>
    <lineage>
        <taxon>Eukaryota</taxon>
        <taxon>Viridiplantae</taxon>
        <taxon>Chlorophyta</taxon>
        <taxon>core chlorophytes</taxon>
        <taxon>Chlorophyceae</taxon>
        <taxon>CS clade</taxon>
        <taxon>Chlamydomonadales</taxon>
        <taxon>Chlamydomonadaceae</taxon>
        <taxon>Chlamydomonas</taxon>
    </lineage>
</organism>
<dbReference type="Pfam" id="PF00106">
    <property type="entry name" value="adh_short"/>
    <property type="match status" value="1"/>
</dbReference>
<protein>
    <submittedName>
        <fullName evidence="4">Uncharacterized protein</fullName>
    </submittedName>
</protein>
<dbReference type="GeneID" id="5729087"/>
<evidence type="ECO:0000256" key="2">
    <source>
        <dbReference type="ARBA" id="ARBA00023002"/>
    </source>
</evidence>
<dbReference type="InterPro" id="IPR036291">
    <property type="entry name" value="NAD(P)-bd_dom_sf"/>
</dbReference>
<dbReference type="InParanoid" id="A0A2K3DWI0"/>
<evidence type="ECO:0000313" key="5">
    <source>
        <dbReference type="Proteomes" id="UP000006906"/>
    </source>
</evidence>
<gene>
    <name evidence="4" type="ORF">CHLRE_03g162300v5</name>
</gene>
<dbReference type="AlphaFoldDB" id="A0A2K3DWI0"/>
<dbReference type="RefSeq" id="XP_042925851.1">
    <property type="nucleotide sequence ID" value="XM_043060722.1"/>
</dbReference>
<dbReference type="STRING" id="3055.A0A2K3DWI0"/>
<dbReference type="Gramene" id="PNW84882">
    <property type="protein sequence ID" value="PNW84882"/>
    <property type="gene ID" value="CHLRE_03g162300v5"/>
</dbReference>
<reference evidence="4 5" key="1">
    <citation type="journal article" date="2007" name="Science">
        <title>The Chlamydomonas genome reveals the evolution of key animal and plant functions.</title>
        <authorList>
            <person name="Merchant S.S."/>
            <person name="Prochnik S.E."/>
            <person name="Vallon O."/>
            <person name="Harris E.H."/>
            <person name="Karpowicz S.J."/>
            <person name="Witman G.B."/>
            <person name="Terry A."/>
            <person name="Salamov A."/>
            <person name="Fritz-Laylin L.K."/>
            <person name="Marechal-Drouard L."/>
            <person name="Marshall W.F."/>
            <person name="Qu L.H."/>
            <person name="Nelson D.R."/>
            <person name="Sanderfoot A.A."/>
            <person name="Spalding M.H."/>
            <person name="Kapitonov V.V."/>
            <person name="Ren Q."/>
            <person name="Ferris P."/>
            <person name="Lindquist E."/>
            <person name="Shapiro H."/>
            <person name="Lucas S.M."/>
            <person name="Grimwood J."/>
            <person name="Schmutz J."/>
            <person name="Cardol P."/>
            <person name="Cerutti H."/>
            <person name="Chanfreau G."/>
            <person name="Chen C.L."/>
            <person name="Cognat V."/>
            <person name="Croft M.T."/>
            <person name="Dent R."/>
            <person name="Dutcher S."/>
            <person name="Fernandez E."/>
            <person name="Fukuzawa H."/>
            <person name="Gonzalez-Ballester D."/>
            <person name="Gonzalez-Halphen D."/>
            <person name="Hallmann A."/>
            <person name="Hanikenne M."/>
            <person name="Hippler M."/>
            <person name="Inwood W."/>
            <person name="Jabbari K."/>
            <person name="Kalanon M."/>
            <person name="Kuras R."/>
            <person name="Lefebvre P.A."/>
            <person name="Lemaire S.D."/>
            <person name="Lobanov A.V."/>
            <person name="Lohr M."/>
            <person name="Manuell A."/>
            <person name="Meier I."/>
            <person name="Mets L."/>
            <person name="Mittag M."/>
            <person name="Mittelmeier T."/>
            <person name="Moroney J.V."/>
            <person name="Moseley J."/>
            <person name="Napoli C."/>
            <person name="Nedelcu A.M."/>
            <person name="Niyogi K."/>
            <person name="Novoselov S.V."/>
            <person name="Paulsen I.T."/>
            <person name="Pazour G."/>
            <person name="Purton S."/>
            <person name="Ral J.P."/>
            <person name="Riano-Pachon D.M."/>
            <person name="Riekhof W."/>
            <person name="Rymarquis L."/>
            <person name="Schroda M."/>
            <person name="Stern D."/>
            <person name="Umen J."/>
            <person name="Willows R."/>
            <person name="Wilson N."/>
            <person name="Zimmer S.L."/>
            <person name="Allmer J."/>
            <person name="Balk J."/>
            <person name="Bisova K."/>
            <person name="Chen C.J."/>
            <person name="Elias M."/>
            <person name="Gendler K."/>
            <person name="Hauser C."/>
            <person name="Lamb M.R."/>
            <person name="Ledford H."/>
            <person name="Long J.C."/>
            <person name="Minagawa J."/>
            <person name="Page M.D."/>
            <person name="Pan J."/>
            <person name="Pootakham W."/>
            <person name="Roje S."/>
            <person name="Rose A."/>
            <person name="Stahlberg E."/>
            <person name="Terauchi A.M."/>
            <person name="Yang P."/>
            <person name="Ball S."/>
            <person name="Bowler C."/>
            <person name="Dieckmann C.L."/>
            <person name="Gladyshev V.N."/>
            <person name="Green P."/>
            <person name="Jorgensen R."/>
            <person name="Mayfield S."/>
            <person name="Mueller-Roeber B."/>
            <person name="Rajamani S."/>
            <person name="Sayre R.T."/>
            <person name="Brokstein P."/>
            <person name="Dubchak I."/>
            <person name="Goodstein D."/>
            <person name="Hornick L."/>
            <person name="Huang Y.W."/>
            <person name="Jhaveri J."/>
            <person name="Luo Y."/>
            <person name="Martinez D."/>
            <person name="Ngau W.C."/>
            <person name="Otillar B."/>
            <person name="Poliakov A."/>
            <person name="Porter A."/>
            <person name="Szajkowski L."/>
            <person name="Werner G."/>
            <person name="Zhou K."/>
            <person name="Grigoriev I.V."/>
            <person name="Rokhsar D.S."/>
            <person name="Grossman A.R."/>
        </authorList>
    </citation>
    <scope>NUCLEOTIDE SEQUENCE [LARGE SCALE GENOMIC DNA]</scope>
    <source>
        <strain evidence="5">CC-503</strain>
    </source>
</reference>
<sequence length="433" mass="45976">MAPVSEPLSPGAQGAAGVTKSQVRPDLLAWGVNQLWGLEQAVENWLVGWTPNRIPDLRGRTALVTGGSSGIGLEVARKLAQNCCRVMLVARDLAKGEAAAAHIRESLGDTVNAGTVEVLQCNLLSLSEVGSLVAEVKRRLRAADRGRDPAHPEGAGGLHMLVCNAAIFQPGGLVRSPQGIEQTLAVDFYAHVSLTFGLMEELKKGAAGRGGARIVLQASQAEQFATYDPDNLKGERFTDSGMQPYACAKLWLLMWGDELQRRLRAQGGDSARIDVFAVHPGLVDSPLMDKADTARHWNAALIVLQNCVLGMPTWRGSLPALYAATEPSLAGTGFRYFGPNWLNSNMLGERKPGNWLWRRGGPELRSRLFDDVAKVLAEVGQKPKHVPPPAAGSSAAHSAAGVRGGRKQQYGAAEAAEKAAAAVAPKGHAVAAH</sequence>
<dbReference type="SUPFAM" id="SSF51735">
    <property type="entry name" value="NAD(P)-binding Rossmann-fold domains"/>
    <property type="match status" value="1"/>
</dbReference>
<name>A0A2K3DWI0_CHLRE</name>
<feature type="compositionally biased region" description="Low complexity" evidence="3">
    <location>
        <begin position="391"/>
        <end position="401"/>
    </location>
</feature>
<dbReference type="PRINTS" id="PR00081">
    <property type="entry name" value="GDHRDH"/>
</dbReference>
<dbReference type="Gene3D" id="3.40.50.720">
    <property type="entry name" value="NAD(P)-binding Rossmann-like Domain"/>
    <property type="match status" value="1"/>
</dbReference>
<keyword evidence="2" id="KW-0560">Oxidoreductase</keyword>
<feature type="region of interest" description="Disordered" evidence="3">
    <location>
        <begin position="382"/>
        <end position="411"/>
    </location>
</feature>
<keyword evidence="5" id="KW-1185">Reference proteome</keyword>
<evidence type="ECO:0000313" key="4">
    <source>
        <dbReference type="EMBL" id="PNW84882.1"/>
    </source>
</evidence>
<dbReference type="GO" id="GO:0016491">
    <property type="term" value="F:oxidoreductase activity"/>
    <property type="evidence" value="ECO:0007669"/>
    <property type="project" value="UniProtKB-KW"/>
</dbReference>
<dbReference type="KEGG" id="cre:CHLRE_03g162300v5"/>
<accession>A0A2K3DWI0</accession>
<dbReference type="OrthoDB" id="7289984at2759"/>
<dbReference type="EMBL" id="CM008964">
    <property type="protein sequence ID" value="PNW84882.1"/>
    <property type="molecule type" value="Genomic_DNA"/>
</dbReference>
<dbReference type="Proteomes" id="UP000006906">
    <property type="component" value="Chromosome 3"/>
</dbReference>
<evidence type="ECO:0000256" key="1">
    <source>
        <dbReference type="ARBA" id="ARBA00006484"/>
    </source>
</evidence>
<dbReference type="InterPro" id="IPR002347">
    <property type="entry name" value="SDR_fam"/>
</dbReference>
<proteinExistence type="inferred from homology"/>